<organism evidence="2 3">
    <name type="scientific">Kaistella daneshvariae</name>
    <dbReference type="NCBI Taxonomy" id="2487074"/>
    <lineage>
        <taxon>Bacteria</taxon>
        <taxon>Pseudomonadati</taxon>
        <taxon>Bacteroidota</taxon>
        <taxon>Flavobacteriia</taxon>
        <taxon>Flavobacteriales</taxon>
        <taxon>Weeksellaceae</taxon>
        <taxon>Chryseobacterium group</taxon>
        <taxon>Kaistella</taxon>
    </lineage>
</organism>
<proteinExistence type="predicted"/>
<gene>
    <name evidence="2" type="ORF">EIB71_02350</name>
</gene>
<protein>
    <recommendedName>
        <fullName evidence="4">Cell wall anchor protein</fullName>
    </recommendedName>
</protein>
<feature type="signal peptide" evidence="1">
    <location>
        <begin position="1"/>
        <end position="19"/>
    </location>
</feature>
<dbReference type="Proteomes" id="UP000274483">
    <property type="component" value="Chromosome"/>
</dbReference>
<accession>A0ABM7C6K0</accession>
<dbReference type="EMBL" id="CP034158">
    <property type="protein sequence ID" value="AZI66592.1"/>
    <property type="molecule type" value="Genomic_DNA"/>
</dbReference>
<evidence type="ECO:0000313" key="3">
    <source>
        <dbReference type="Proteomes" id="UP000274483"/>
    </source>
</evidence>
<name>A0ABM7C6K0_9FLAO</name>
<evidence type="ECO:0000313" key="2">
    <source>
        <dbReference type="EMBL" id="AZI66592.1"/>
    </source>
</evidence>
<sequence length="486" mass="50880">MKKLKLLFFSLVGAGFINAQVGIGAGAVTPHASSILDIQSTSKGVLAPRMTTAQRTAISQPAESLLVYDTDLKSFYHFSAGAWKELGASTSAARTNYKLVKSAADLADESSAGGSTSYLLKANTYYEINGTITLAKPINLNNAYVSGLDANEDILSFTGGTVFAGNTGGSIRNVTLKGAQAFNITGPGPTTSSSLLLQNTIIDGMTLNVGSISGFGLYYGGVVQFMNNADGITYSNIGNCLLDNQAWLSSNSGTFEKFTGNFGLIEKGSGFSTVDGSDVAIDVSSSDLAVSTGTLEGTVFSGTTTATSGYIKGYPPAKTYTNFNFSNVWTVNSPGIPRESDGAATGNLYYTSSSIVTINSTVPFSLPVTTNAIRLFRMSATNSTNSRVTYTGQKKRALTISAALSFTATAGSRYNFSIYKGKGTGTPVKVTGSDVVAEVTVTNARQAVSILGTVDVEKDEYIEVYVAKIGNGNEEFLITSFNLVVN</sequence>
<feature type="chain" id="PRO_5045704100" description="Cell wall anchor protein" evidence="1">
    <location>
        <begin position="20"/>
        <end position="486"/>
    </location>
</feature>
<evidence type="ECO:0008006" key="4">
    <source>
        <dbReference type="Google" id="ProtNLM"/>
    </source>
</evidence>
<reference evidence="2 3" key="1">
    <citation type="submission" date="2018-11" db="EMBL/GenBank/DDBJ databases">
        <title>Proposal to divide the Flavobacteriaceae and reorganize its genera based on Amino Acid Identity values calculated from whole genome sequences.</title>
        <authorList>
            <person name="Nicholson A.C."/>
            <person name="Gulvik C.A."/>
            <person name="Whitney A.M."/>
            <person name="Humrighouse B.W."/>
            <person name="Bell M."/>
            <person name="Holmes B."/>
            <person name="Steigerwalt A.G."/>
            <person name="Villarma A."/>
            <person name="Sheth M."/>
            <person name="Batra D."/>
            <person name="Pryor J."/>
            <person name="Bernardet J.-F."/>
            <person name="Hugo C."/>
            <person name="Kampfer P."/>
            <person name="Newman J.D."/>
            <person name="McQuiston J.R."/>
        </authorList>
    </citation>
    <scope>NUCLEOTIDE SEQUENCE [LARGE SCALE GENOMIC DNA]</scope>
    <source>
        <strain evidence="2 3">H3001</strain>
    </source>
</reference>
<dbReference type="RefSeq" id="WP_124757188.1">
    <property type="nucleotide sequence ID" value="NZ_CBCRWA010000001.1"/>
</dbReference>
<keyword evidence="3" id="KW-1185">Reference proteome</keyword>
<evidence type="ECO:0000256" key="1">
    <source>
        <dbReference type="SAM" id="SignalP"/>
    </source>
</evidence>
<keyword evidence="1" id="KW-0732">Signal</keyword>